<evidence type="ECO:0000259" key="1">
    <source>
        <dbReference type="Pfam" id="PF00891"/>
    </source>
</evidence>
<name>A0AAW2NNW1_SESRA</name>
<dbReference type="InterPro" id="IPR001077">
    <property type="entry name" value="COMT_C"/>
</dbReference>
<organism evidence="2">
    <name type="scientific">Sesamum radiatum</name>
    <name type="common">Black benniseed</name>
    <dbReference type="NCBI Taxonomy" id="300843"/>
    <lineage>
        <taxon>Eukaryota</taxon>
        <taxon>Viridiplantae</taxon>
        <taxon>Streptophyta</taxon>
        <taxon>Embryophyta</taxon>
        <taxon>Tracheophyta</taxon>
        <taxon>Spermatophyta</taxon>
        <taxon>Magnoliopsida</taxon>
        <taxon>eudicotyledons</taxon>
        <taxon>Gunneridae</taxon>
        <taxon>Pentapetalae</taxon>
        <taxon>asterids</taxon>
        <taxon>lamiids</taxon>
        <taxon>Lamiales</taxon>
        <taxon>Pedaliaceae</taxon>
        <taxon>Sesamum</taxon>
    </lineage>
</organism>
<dbReference type="EMBL" id="JACGWJ010000019">
    <property type="protein sequence ID" value="KAL0344697.1"/>
    <property type="molecule type" value="Genomic_DNA"/>
</dbReference>
<dbReference type="InterPro" id="IPR029063">
    <property type="entry name" value="SAM-dependent_MTases_sf"/>
</dbReference>
<proteinExistence type="predicted"/>
<feature type="domain" description="O-methyltransferase C-terminal" evidence="1">
    <location>
        <begin position="9"/>
        <end position="63"/>
    </location>
</feature>
<dbReference type="AlphaFoldDB" id="A0AAW2NNW1"/>
<gene>
    <name evidence="2" type="ORF">Sradi_4301000</name>
</gene>
<protein>
    <submittedName>
        <fullName evidence="2">Caffeic acid 3-O-methyltransferase</fullName>
    </submittedName>
</protein>
<accession>A0AAW2NNW1</accession>
<dbReference type="Pfam" id="PF00891">
    <property type="entry name" value="Methyltransf_2"/>
    <property type="match status" value="1"/>
</dbReference>
<evidence type="ECO:0000313" key="2">
    <source>
        <dbReference type="EMBL" id="KAL0344697.1"/>
    </source>
</evidence>
<reference evidence="2" key="1">
    <citation type="submission" date="2020-06" db="EMBL/GenBank/DDBJ databases">
        <authorList>
            <person name="Li T."/>
            <person name="Hu X."/>
            <person name="Zhang T."/>
            <person name="Song X."/>
            <person name="Zhang H."/>
            <person name="Dai N."/>
            <person name="Sheng W."/>
            <person name="Hou X."/>
            <person name="Wei L."/>
        </authorList>
    </citation>
    <scope>NUCLEOTIDE SEQUENCE</scope>
    <source>
        <strain evidence="2">G02</strain>
        <tissue evidence="2">Leaf</tissue>
    </source>
</reference>
<comment type="caution">
    <text evidence="2">The sequence shown here is derived from an EMBL/GenBank/DDBJ whole genome shotgun (WGS) entry which is preliminary data.</text>
</comment>
<dbReference type="GO" id="GO:0008171">
    <property type="term" value="F:O-methyltransferase activity"/>
    <property type="evidence" value="ECO:0007669"/>
    <property type="project" value="InterPro"/>
</dbReference>
<sequence>MSGVSVPFMKAFLDGYNGFQGVETLADVGRNSGDCLRMIMSKNRSIKKGVNYDLPEVVEKALKVPDSFRSRIPSGLRTPSGSRLLQESGLLLVSQTLMDQAFIGLLPSWAFPSWAASNGFMPTVRASRTRRSGPPVHWCEGFIYSIWATTQWAVHIIQSPPLRGRRPETSP</sequence>
<reference evidence="2" key="2">
    <citation type="journal article" date="2024" name="Plant">
        <title>Genomic evolution and insights into agronomic trait innovations of Sesamum species.</title>
        <authorList>
            <person name="Miao H."/>
            <person name="Wang L."/>
            <person name="Qu L."/>
            <person name="Liu H."/>
            <person name="Sun Y."/>
            <person name="Le M."/>
            <person name="Wang Q."/>
            <person name="Wei S."/>
            <person name="Zheng Y."/>
            <person name="Lin W."/>
            <person name="Duan Y."/>
            <person name="Cao H."/>
            <person name="Xiong S."/>
            <person name="Wang X."/>
            <person name="Wei L."/>
            <person name="Li C."/>
            <person name="Ma Q."/>
            <person name="Ju M."/>
            <person name="Zhao R."/>
            <person name="Li G."/>
            <person name="Mu C."/>
            <person name="Tian Q."/>
            <person name="Mei H."/>
            <person name="Zhang T."/>
            <person name="Gao T."/>
            <person name="Zhang H."/>
        </authorList>
    </citation>
    <scope>NUCLEOTIDE SEQUENCE</scope>
    <source>
        <strain evidence="2">G02</strain>
    </source>
</reference>
<dbReference type="Gene3D" id="3.40.50.150">
    <property type="entry name" value="Vaccinia Virus protein VP39"/>
    <property type="match status" value="1"/>
</dbReference>